<dbReference type="EC" id="3.1.26.8" evidence="11 12"/>
<dbReference type="OrthoDB" id="9791329at2"/>
<dbReference type="InterPro" id="IPR025156">
    <property type="entry name" value="RNase_M5_C"/>
</dbReference>
<dbReference type="PANTHER" id="PTHR39156:SF1">
    <property type="entry name" value="RIBONUCLEASE M5"/>
    <property type="match status" value="1"/>
</dbReference>
<dbReference type="Gene3D" id="3.40.1360.10">
    <property type="match status" value="1"/>
</dbReference>
<dbReference type="Proteomes" id="UP000253490">
    <property type="component" value="Unassembled WGS sequence"/>
</dbReference>
<organism evidence="14 15">
    <name type="scientific">Alkalibaculum bacchi</name>
    <dbReference type="NCBI Taxonomy" id="645887"/>
    <lineage>
        <taxon>Bacteria</taxon>
        <taxon>Bacillati</taxon>
        <taxon>Bacillota</taxon>
        <taxon>Clostridia</taxon>
        <taxon>Eubacteriales</taxon>
        <taxon>Eubacteriaceae</taxon>
        <taxon>Alkalibaculum</taxon>
    </lineage>
</organism>
<comment type="caution">
    <text evidence="14">The sequence shown here is derived from an EMBL/GenBank/DDBJ whole genome shotgun (WGS) entry which is preliminary data.</text>
</comment>
<name>A0A366HY16_9FIRM</name>
<evidence type="ECO:0000256" key="5">
    <source>
        <dbReference type="ARBA" id="ARBA00022723"/>
    </source>
</evidence>
<dbReference type="NCBIfam" id="TIGR00334">
    <property type="entry name" value="5S_RNA_mat_M5"/>
    <property type="match status" value="1"/>
</dbReference>
<dbReference type="HAMAP" id="MF_01469">
    <property type="entry name" value="RNase_M5"/>
    <property type="match status" value="1"/>
</dbReference>
<keyword evidence="7 11" id="KW-0255">Endonuclease</keyword>
<evidence type="ECO:0000313" key="14">
    <source>
        <dbReference type="EMBL" id="RBP58743.1"/>
    </source>
</evidence>
<evidence type="ECO:0000259" key="13">
    <source>
        <dbReference type="PROSITE" id="PS50880"/>
    </source>
</evidence>
<evidence type="ECO:0000256" key="8">
    <source>
        <dbReference type="ARBA" id="ARBA00022801"/>
    </source>
</evidence>
<dbReference type="SUPFAM" id="SSF110455">
    <property type="entry name" value="Toprim domain"/>
    <property type="match status" value="1"/>
</dbReference>
<evidence type="ECO:0000256" key="9">
    <source>
        <dbReference type="ARBA" id="ARBA00022842"/>
    </source>
</evidence>
<gene>
    <name evidence="11" type="primary">rnmV</name>
    <name evidence="14" type="ORF">DES36_12126</name>
</gene>
<proteinExistence type="inferred from homology"/>
<dbReference type="GO" id="GO:0046872">
    <property type="term" value="F:metal ion binding"/>
    <property type="evidence" value="ECO:0007669"/>
    <property type="project" value="UniProtKB-KW"/>
</dbReference>
<keyword evidence="9" id="KW-0460">Magnesium</keyword>
<evidence type="ECO:0000256" key="12">
    <source>
        <dbReference type="NCBIfam" id="TIGR00334"/>
    </source>
</evidence>
<dbReference type="InterPro" id="IPR006171">
    <property type="entry name" value="TOPRIM_dom"/>
</dbReference>
<dbReference type="Pfam" id="PF01751">
    <property type="entry name" value="Toprim"/>
    <property type="match status" value="1"/>
</dbReference>
<dbReference type="GO" id="GO:0006364">
    <property type="term" value="P:rRNA processing"/>
    <property type="evidence" value="ECO:0007669"/>
    <property type="project" value="UniProtKB-UniRule"/>
</dbReference>
<keyword evidence="6 11" id="KW-0699">rRNA-binding</keyword>
<keyword evidence="2 11" id="KW-0690">Ribosome biogenesis</keyword>
<sequence length="175" mass="19670">MIQELVVVEGKDDISAVKRAVEADVVCTHGFGLTEDILKVIENAAKTRGVIVFTDPDYAGDKIRRYIDKRVPNCKHAYLPRHLGKKGDNIGIENATPESIFEALSKVQTLVDNETTFTLQDMFEFGLNGEGSKDKRRFVGEKLGIGYCNSKQFVNRLNNYGITIEQLLEVINQYK</sequence>
<dbReference type="CDD" id="cd01027">
    <property type="entry name" value="TOPRIM_RNase_M5_like"/>
    <property type="match status" value="1"/>
</dbReference>
<evidence type="ECO:0000256" key="4">
    <source>
        <dbReference type="ARBA" id="ARBA00022722"/>
    </source>
</evidence>
<accession>A0A366HY16</accession>
<evidence type="ECO:0000256" key="11">
    <source>
        <dbReference type="HAMAP-Rule" id="MF_01469"/>
    </source>
</evidence>
<dbReference type="InterPro" id="IPR034141">
    <property type="entry name" value="TOPRIM_RNase_M5-like"/>
</dbReference>
<dbReference type="SMART" id="SM00493">
    <property type="entry name" value="TOPRIM"/>
    <property type="match status" value="1"/>
</dbReference>
<keyword evidence="4 11" id="KW-0540">Nuclease</keyword>
<dbReference type="AlphaFoldDB" id="A0A366HY16"/>
<evidence type="ECO:0000256" key="2">
    <source>
        <dbReference type="ARBA" id="ARBA00022517"/>
    </source>
</evidence>
<evidence type="ECO:0000256" key="6">
    <source>
        <dbReference type="ARBA" id="ARBA00022730"/>
    </source>
</evidence>
<keyword evidence="5" id="KW-0479">Metal-binding</keyword>
<comment type="subcellular location">
    <subcellularLocation>
        <location evidence="11">Cytoplasm</location>
    </subcellularLocation>
</comment>
<evidence type="ECO:0000256" key="7">
    <source>
        <dbReference type="ARBA" id="ARBA00022759"/>
    </source>
</evidence>
<keyword evidence="1 11" id="KW-0963">Cytoplasm</keyword>
<dbReference type="Pfam" id="PF13331">
    <property type="entry name" value="DUF4093"/>
    <property type="match status" value="1"/>
</dbReference>
<dbReference type="GO" id="GO:0005737">
    <property type="term" value="C:cytoplasm"/>
    <property type="evidence" value="ECO:0007669"/>
    <property type="project" value="UniProtKB-SubCell"/>
</dbReference>
<evidence type="ECO:0000313" key="15">
    <source>
        <dbReference type="Proteomes" id="UP000253490"/>
    </source>
</evidence>
<comment type="catalytic activity">
    <reaction evidence="11">
        <text>Endonucleolytic cleavage of RNA, removing 21 and 42 nucleotides, respectively, from the 5'- and 3'-termini of a 5S-rRNA precursor.</text>
        <dbReference type="EC" id="3.1.26.8"/>
    </reaction>
</comment>
<comment type="similarity">
    <text evidence="11">Belongs to the ribonuclease M5 family.</text>
</comment>
<keyword evidence="15" id="KW-1185">Reference proteome</keyword>
<dbReference type="GO" id="GO:0043822">
    <property type="term" value="F:ribonuclease M5 activity"/>
    <property type="evidence" value="ECO:0007669"/>
    <property type="project" value="UniProtKB-UniRule"/>
</dbReference>
<reference evidence="14 15" key="1">
    <citation type="submission" date="2018-06" db="EMBL/GenBank/DDBJ databases">
        <title>Genomic Encyclopedia of Type Strains, Phase IV (KMG-IV): sequencing the most valuable type-strain genomes for metagenomic binning, comparative biology and taxonomic classification.</title>
        <authorList>
            <person name="Goeker M."/>
        </authorList>
    </citation>
    <scope>NUCLEOTIDE SEQUENCE [LARGE SCALE GENOMIC DNA]</scope>
    <source>
        <strain evidence="14 15">DSM 22112</strain>
    </source>
</reference>
<evidence type="ECO:0000256" key="1">
    <source>
        <dbReference type="ARBA" id="ARBA00022490"/>
    </source>
</evidence>
<dbReference type="PANTHER" id="PTHR39156">
    <property type="entry name" value="RIBONUCLEASE M5"/>
    <property type="match status" value="1"/>
</dbReference>
<comment type="function">
    <text evidence="11">Required for correct processing of both the 5' and 3' ends of 5S rRNA precursor. Cleaves both sides of a double-stranded region yielding mature 5S rRNA in one step.</text>
</comment>
<keyword evidence="8 11" id="KW-0378">Hydrolase</keyword>
<dbReference type="EMBL" id="QNRX01000021">
    <property type="protein sequence ID" value="RBP58743.1"/>
    <property type="molecule type" value="Genomic_DNA"/>
</dbReference>
<dbReference type="FunFam" id="3.40.1360.10:FF:000006">
    <property type="entry name" value="Ribonuclease M5"/>
    <property type="match status" value="1"/>
</dbReference>
<evidence type="ECO:0000256" key="10">
    <source>
        <dbReference type="ARBA" id="ARBA00022884"/>
    </source>
</evidence>
<dbReference type="PROSITE" id="PS50880">
    <property type="entry name" value="TOPRIM"/>
    <property type="match status" value="1"/>
</dbReference>
<dbReference type="GO" id="GO:0019843">
    <property type="term" value="F:rRNA binding"/>
    <property type="evidence" value="ECO:0007669"/>
    <property type="project" value="UniProtKB-KW"/>
</dbReference>
<keyword evidence="3 11" id="KW-0698">rRNA processing</keyword>
<evidence type="ECO:0000256" key="3">
    <source>
        <dbReference type="ARBA" id="ARBA00022552"/>
    </source>
</evidence>
<keyword evidence="10 11" id="KW-0694">RNA-binding</keyword>
<feature type="domain" description="Toprim" evidence="13">
    <location>
        <begin position="3"/>
        <end position="98"/>
    </location>
</feature>
<dbReference type="InterPro" id="IPR004466">
    <property type="entry name" value="RNase_M5"/>
</dbReference>
<dbReference type="RefSeq" id="WP_113921623.1">
    <property type="nucleotide sequence ID" value="NZ_QNRX01000021.1"/>
</dbReference>
<protein>
    <recommendedName>
        <fullName evidence="11 12">Ribonuclease M5</fullName>
        <ecNumber evidence="11 12">3.1.26.8</ecNumber>
    </recommendedName>
    <alternativeName>
        <fullName evidence="11">RNase M5</fullName>
    </alternativeName>
    <alternativeName>
        <fullName evidence="11">Ribosomal RNA terminal maturase M5</fullName>
    </alternativeName>
</protein>